<evidence type="ECO:0000256" key="3">
    <source>
        <dbReference type="ARBA" id="ARBA00023098"/>
    </source>
</evidence>
<organism evidence="6 7">
    <name type="scientific">Brotonthovivens ammoniilytica</name>
    <dbReference type="NCBI Taxonomy" id="2981725"/>
    <lineage>
        <taxon>Bacteria</taxon>
        <taxon>Bacillati</taxon>
        <taxon>Bacillota</taxon>
        <taxon>Clostridia</taxon>
        <taxon>Lachnospirales</taxon>
        <taxon>Lachnospiraceae</taxon>
        <taxon>Brotonthovivens</taxon>
    </lineage>
</organism>
<dbReference type="EMBL" id="JAOQJQ010000004">
    <property type="protein sequence ID" value="MCU6762705.1"/>
    <property type="molecule type" value="Genomic_DNA"/>
</dbReference>
<comment type="caution">
    <text evidence="4">Lacks conserved residue(s) required for the propagation of feature annotation.</text>
</comment>
<feature type="short sequence motif" description="DGA/G" evidence="4">
    <location>
        <begin position="176"/>
        <end position="178"/>
    </location>
</feature>
<dbReference type="InterPro" id="IPR037483">
    <property type="entry name" value="YjjU-like"/>
</dbReference>
<feature type="domain" description="PNPLA" evidence="5">
    <location>
        <begin position="24"/>
        <end position="189"/>
    </location>
</feature>
<sequence length="301" mass="33228">MKKYSGIDELPFGQAEGDIIKGCLVLEGGAFRGLYTGGVLDALMVHGIQLECVAGVSAGALNGYNYISGQIGRASRFNLGHRHDPDYVGLPAFRRNHGLFGFDIVFDDERNGEPLNKEKFMDPGRRFIAVATDCRTGKPVYFENGKCGDIFAAIQASASMPVISKMVEADGIPCLDGGCSVAIPLDFAIGEGYEKIIVVKTRDDLYRKNVKTGSFDKLKKLLYRKYPELLKALFSSASRYNELCERIQKLRAEGRIYVISPSSPVTVSRLERDMEKLGALYHQGYNDTVGQLEKIREYLAG</sequence>
<dbReference type="InterPro" id="IPR016035">
    <property type="entry name" value="Acyl_Trfase/lysoPLipase"/>
</dbReference>
<dbReference type="PROSITE" id="PS51635">
    <property type="entry name" value="PNPLA"/>
    <property type="match status" value="1"/>
</dbReference>
<dbReference type="Proteomes" id="UP001652442">
    <property type="component" value="Unassembled WGS sequence"/>
</dbReference>
<dbReference type="InterPro" id="IPR045943">
    <property type="entry name" value="DUF6363"/>
</dbReference>
<feature type="active site" description="Nucleophile" evidence="4">
    <location>
        <position position="57"/>
    </location>
</feature>
<dbReference type="Pfam" id="PF01734">
    <property type="entry name" value="Patatin"/>
    <property type="match status" value="1"/>
</dbReference>
<accession>A0ABT2TKI7</accession>
<feature type="active site" description="Proton acceptor" evidence="4">
    <location>
        <position position="176"/>
    </location>
</feature>
<dbReference type="SUPFAM" id="SSF52151">
    <property type="entry name" value="FabD/lysophospholipase-like"/>
    <property type="match status" value="1"/>
</dbReference>
<dbReference type="PANTHER" id="PTHR14226:SF25">
    <property type="entry name" value="PHOSPHOESTERASE"/>
    <property type="match status" value="1"/>
</dbReference>
<evidence type="ECO:0000313" key="6">
    <source>
        <dbReference type="EMBL" id="MCU6762705.1"/>
    </source>
</evidence>
<dbReference type="Gene3D" id="3.40.1090.10">
    <property type="entry name" value="Cytosolic phospholipase A2 catalytic domain"/>
    <property type="match status" value="2"/>
</dbReference>
<keyword evidence="7" id="KW-1185">Reference proteome</keyword>
<evidence type="ECO:0000256" key="2">
    <source>
        <dbReference type="ARBA" id="ARBA00022963"/>
    </source>
</evidence>
<keyword evidence="2 4" id="KW-0442">Lipid degradation</keyword>
<gene>
    <name evidence="6" type="ORF">OCV88_10205</name>
</gene>
<reference evidence="6 7" key="1">
    <citation type="journal article" date="2021" name="ISME Commun">
        <title>Automated analysis of genomic sequences facilitates high-throughput and comprehensive description of bacteria.</title>
        <authorList>
            <person name="Hitch T.C.A."/>
        </authorList>
    </citation>
    <scope>NUCLEOTIDE SEQUENCE [LARGE SCALE GENOMIC DNA]</scope>
    <source>
        <strain evidence="6 7">Sanger_109</strain>
    </source>
</reference>
<dbReference type="Pfam" id="PF19890">
    <property type="entry name" value="DUF6363"/>
    <property type="match status" value="1"/>
</dbReference>
<name>A0ABT2TKI7_9FIRM</name>
<comment type="caution">
    <text evidence="6">The sequence shown here is derived from an EMBL/GenBank/DDBJ whole genome shotgun (WGS) entry which is preliminary data.</text>
</comment>
<dbReference type="InterPro" id="IPR050301">
    <property type="entry name" value="NTE"/>
</dbReference>
<dbReference type="PANTHER" id="PTHR14226">
    <property type="entry name" value="NEUROPATHY TARGET ESTERASE/SWISS CHEESE D.MELANOGASTER"/>
    <property type="match status" value="1"/>
</dbReference>
<evidence type="ECO:0000256" key="4">
    <source>
        <dbReference type="PROSITE-ProRule" id="PRU01161"/>
    </source>
</evidence>
<evidence type="ECO:0000259" key="5">
    <source>
        <dbReference type="PROSITE" id="PS51635"/>
    </source>
</evidence>
<protein>
    <submittedName>
        <fullName evidence="6">Patatin family protein</fullName>
    </submittedName>
</protein>
<keyword evidence="3 4" id="KW-0443">Lipid metabolism</keyword>
<dbReference type="InterPro" id="IPR002641">
    <property type="entry name" value="PNPLA_dom"/>
</dbReference>
<keyword evidence="1 4" id="KW-0378">Hydrolase</keyword>
<proteinExistence type="predicted"/>
<dbReference type="CDD" id="cd07208">
    <property type="entry name" value="Pat_hypo_Ecoli_yjju_like"/>
    <property type="match status" value="1"/>
</dbReference>
<feature type="short sequence motif" description="GXSXG" evidence="4">
    <location>
        <begin position="55"/>
        <end position="59"/>
    </location>
</feature>
<evidence type="ECO:0000313" key="7">
    <source>
        <dbReference type="Proteomes" id="UP001652442"/>
    </source>
</evidence>
<dbReference type="RefSeq" id="WP_158425412.1">
    <property type="nucleotide sequence ID" value="NZ_JAOQJQ010000004.1"/>
</dbReference>
<evidence type="ECO:0000256" key="1">
    <source>
        <dbReference type="ARBA" id="ARBA00022801"/>
    </source>
</evidence>